<evidence type="ECO:0000256" key="1">
    <source>
        <dbReference type="ARBA" id="ARBA00004316"/>
    </source>
</evidence>
<evidence type="ECO:0000256" key="4">
    <source>
        <dbReference type="ARBA" id="ARBA00022737"/>
    </source>
</evidence>
<feature type="region of interest" description="Disordered" evidence="6">
    <location>
        <begin position="113"/>
        <end position="151"/>
    </location>
</feature>
<feature type="compositionally biased region" description="Low complexity" evidence="6">
    <location>
        <begin position="973"/>
        <end position="983"/>
    </location>
</feature>
<dbReference type="InterPro" id="IPR003533">
    <property type="entry name" value="Doublecortin_dom"/>
</dbReference>
<dbReference type="InterPro" id="IPR036572">
    <property type="entry name" value="Doublecortin_dom_sf"/>
</dbReference>
<gene>
    <name evidence="9" type="primary">RP1L1</name>
</gene>
<evidence type="ECO:0000256" key="6">
    <source>
        <dbReference type="SAM" id="MobiDB-lite"/>
    </source>
</evidence>
<feature type="region of interest" description="Disordered" evidence="6">
    <location>
        <begin position="394"/>
        <end position="422"/>
    </location>
</feature>
<feature type="compositionally biased region" description="Basic and acidic residues" evidence="6">
    <location>
        <begin position="654"/>
        <end position="664"/>
    </location>
</feature>
<dbReference type="RefSeq" id="XP_012861360.1">
    <property type="nucleotide sequence ID" value="XM_013005906.1"/>
</dbReference>
<feature type="domain" description="Doublecortin" evidence="7">
    <location>
        <begin position="152"/>
        <end position="231"/>
    </location>
</feature>
<feature type="compositionally biased region" description="Polar residues" evidence="6">
    <location>
        <begin position="238"/>
        <end position="251"/>
    </location>
</feature>
<feature type="compositionally biased region" description="Acidic residues" evidence="6">
    <location>
        <begin position="712"/>
        <end position="721"/>
    </location>
</feature>
<feature type="compositionally biased region" description="Basic and acidic residues" evidence="6">
    <location>
        <begin position="1088"/>
        <end position="1100"/>
    </location>
</feature>
<feature type="region of interest" description="Disordered" evidence="6">
    <location>
        <begin position="1415"/>
        <end position="1554"/>
    </location>
</feature>
<feature type="region of interest" description="Disordered" evidence="6">
    <location>
        <begin position="633"/>
        <end position="723"/>
    </location>
</feature>
<comment type="subcellular location">
    <subcellularLocation>
        <location evidence="1">Cell projection</location>
    </subcellularLocation>
    <subcellularLocation>
        <location evidence="2">Cytoplasm</location>
    </subcellularLocation>
</comment>
<keyword evidence="5" id="KW-0966">Cell projection</keyword>
<feature type="region of interest" description="Disordered" evidence="6">
    <location>
        <begin position="1019"/>
        <end position="1062"/>
    </location>
</feature>
<feature type="region of interest" description="Disordered" evidence="6">
    <location>
        <begin position="436"/>
        <end position="524"/>
    </location>
</feature>
<feature type="compositionally biased region" description="Basic and acidic residues" evidence="6">
    <location>
        <begin position="789"/>
        <end position="805"/>
    </location>
</feature>
<dbReference type="PANTHER" id="PTHR23005:SF3">
    <property type="entry name" value="RETINITIS PIGMENTOSA 1-LIKE 1 PROTEIN"/>
    <property type="match status" value="1"/>
</dbReference>
<feature type="compositionally biased region" description="Polar residues" evidence="6">
    <location>
        <begin position="1183"/>
        <end position="1196"/>
    </location>
</feature>
<name>A0ABM0ZRM1_ECHTE</name>
<feature type="compositionally biased region" description="Basic residues" evidence="6">
    <location>
        <begin position="436"/>
        <end position="446"/>
    </location>
</feature>
<accession>A0ABM0ZRM1</accession>
<organism evidence="8 9">
    <name type="scientific">Echinops telfairi</name>
    <name type="common">Lesser hedgehog tenrec</name>
    <dbReference type="NCBI Taxonomy" id="9371"/>
    <lineage>
        <taxon>Eukaryota</taxon>
        <taxon>Metazoa</taxon>
        <taxon>Chordata</taxon>
        <taxon>Craniata</taxon>
        <taxon>Vertebrata</taxon>
        <taxon>Euteleostomi</taxon>
        <taxon>Mammalia</taxon>
        <taxon>Eutheria</taxon>
        <taxon>Afrotheria</taxon>
        <taxon>Tenrecidae</taxon>
        <taxon>Tenrecinae</taxon>
        <taxon>Echinops</taxon>
    </lineage>
</organism>
<feature type="region of interest" description="Disordered" evidence="6">
    <location>
        <begin position="553"/>
        <end position="578"/>
    </location>
</feature>
<feature type="region of interest" description="Disordered" evidence="6">
    <location>
        <begin position="238"/>
        <end position="293"/>
    </location>
</feature>
<dbReference type="SMART" id="SM00537">
    <property type="entry name" value="DCX"/>
    <property type="match status" value="2"/>
</dbReference>
<evidence type="ECO:0000256" key="5">
    <source>
        <dbReference type="ARBA" id="ARBA00023273"/>
    </source>
</evidence>
<protein>
    <submittedName>
        <fullName evidence="9">Retinitis pigmentosa 1-like 1 protein</fullName>
    </submittedName>
</protein>
<dbReference type="SUPFAM" id="SSF89837">
    <property type="entry name" value="Doublecortin (DC)"/>
    <property type="match status" value="2"/>
</dbReference>
<reference evidence="9" key="1">
    <citation type="submission" date="2025-08" db="UniProtKB">
        <authorList>
            <consortium name="RefSeq"/>
        </authorList>
    </citation>
    <scope>IDENTIFICATION</scope>
</reference>
<feature type="region of interest" description="Disordered" evidence="6">
    <location>
        <begin position="591"/>
        <end position="610"/>
    </location>
</feature>
<keyword evidence="3" id="KW-0963">Cytoplasm</keyword>
<dbReference type="Proteomes" id="UP000694863">
    <property type="component" value="Unplaced"/>
</dbReference>
<dbReference type="Pfam" id="PF03607">
    <property type="entry name" value="DCX"/>
    <property type="match status" value="2"/>
</dbReference>
<feature type="compositionally biased region" description="Gly residues" evidence="6">
    <location>
        <begin position="984"/>
        <end position="994"/>
    </location>
</feature>
<feature type="compositionally biased region" description="Low complexity" evidence="6">
    <location>
        <begin position="454"/>
        <end position="467"/>
    </location>
</feature>
<keyword evidence="4" id="KW-0677">Repeat</keyword>
<feature type="compositionally biased region" description="Basic and acidic residues" evidence="6">
    <location>
        <begin position="1434"/>
        <end position="1446"/>
    </location>
</feature>
<evidence type="ECO:0000313" key="8">
    <source>
        <dbReference type="Proteomes" id="UP000694863"/>
    </source>
</evidence>
<feature type="compositionally biased region" description="Acidic residues" evidence="6">
    <location>
        <begin position="1101"/>
        <end position="1111"/>
    </location>
</feature>
<evidence type="ECO:0000256" key="3">
    <source>
        <dbReference type="ARBA" id="ARBA00022490"/>
    </source>
</evidence>
<evidence type="ECO:0000313" key="9">
    <source>
        <dbReference type="RefSeq" id="XP_012861360.1"/>
    </source>
</evidence>
<feature type="compositionally biased region" description="Low complexity" evidence="6">
    <location>
        <begin position="271"/>
        <end position="285"/>
    </location>
</feature>
<feature type="compositionally biased region" description="Basic and acidic residues" evidence="6">
    <location>
        <begin position="1493"/>
        <end position="1519"/>
    </location>
</feature>
<feature type="compositionally biased region" description="Polar residues" evidence="6">
    <location>
        <begin position="567"/>
        <end position="578"/>
    </location>
</feature>
<feature type="compositionally biased region" description="Basic and acidic residues" evidence="6">
    <location>
        <begin position="1533"/>
        <end position="1542"/>
    </location>
</feature>
<dbReference type="PROSITE" id="PS50309">
    <property type="entry name" value="DC"/>
    <property type="match status" value="2"/>
</dbReference>
<feature type="compositionally biased region" description="Polar residues" evidence="6">
    <location>
        <begin position="482"/>
        <end position="502"/>
    </location>
</feature>
<dbReference type="Gene3D" id="3.10.20.230">
    <property type="entry name" value="Doublecortin domain"/>
    <property type="match status" value="2"/>
</dbReference>
<feature type="domain" description="Doublecortin" evidence="7">
    <location>
        <begin position="34"/>
        <end position="109"/>
    </location>
</feature>
<feature type="compositionally biased region" description="Low complexity" evidence="6">
    <location>
        <begin position="642"/>
        <end position="653"/>
    </location>
</feature>
<feature type="region of interest" description="Disordered" evidence="6">
    <location>
        <begin position="789"/>
        <end position="840"/>
    </location>
</feature>
<dbReference type="GeneID" id="101654108"/>
<feature type="region of interest" description="Disordered" evidence="6">
    <location>
        <begin position="1074"/>
        <end position="1166"/>
    </location>
</feature>
<feature type="region of interest" description="Disordered" evidence="6">
    <location>
        <begin position="973"/>
        <end position="995"/>
    </location>
</feature>
<sequence length="1593" mass="172183">MSGHQRDGQVPTYRECLLPFVARTSSVAQITPAKKITFLKRGDARFSGVQLAVHQRTFKSFGALMDELSQRVPLSFGVRSVTTPRGLHCLSTLEQLEDGGCYFCSDRKAPQASGGLGRQQGRGPAAQLSGDFEGQRDASGTPSSWKGPKAPRRILLVKNTEPRFQRTVVLSPRDTSSFAAFLRKASDLLHVPVKRVFTASGKKVDSLHGLLHSPLVLVCAGQEPFRPPAMEHFRRSGTETISDLTSKNKNGSWGPKAKPSIIHSRSKSGGRSRPLSGLSERSGLSNPPGSLHRTWLGSALHRHPQDTPAHLGPLVAGDDFEKQVHMNEDGSLSVEMKIRLHLLSEDTLLWSTGVRRASDLTTANEEHSIPGDVAPVHCVWEGSPGCFSEPGALRRRPCESGGQEDFKQEQQAGPGFEIWTNPLFRSQEEEIDAWRRGRLTQNRHSRPLWSQGGASKKTSKANASSVSNQRPAAGSEPDSSYRPRTTAGSMGSCSGHQASRNRGLQAEVSGRAMERHQTRGRSVSRLPMALGHSGSWDAEECLSSLSSCAPAQRRGRKLKSQAPGVSLPSTPGSGTVSQKSCQRAFHCPLESPTTKAHRGKMRAQQVSQSRDIPEPISGACFVCTRYCPTPPRGQPCVKKHSSSSSSNSSSRSNQRADWRPDGSKHGPGKLNGLSTLPLSTDLGARGRTIGEIRRSSPRPRGTSQGKMSGDGADLEEPEEDGGMVPSALPHFSPEAVVCEWLTHIPEDPILMKYEMADESPTVAGVGPEGPQEGPVDRYSLEGLGELARAREPQPLEGAASERPKLDTGPGTDDAGPQSEEALSQRGASEKGSDVYEEARASKRRAVGHSISKGALPIRMPTSVQIMRAFISSKPGRPSSMPEVSTVVGRRLGHFAHSLLTCLAGLHFFDEDHGSPARRVRFTDSPRFQELLATLQSLWPQCDEGELGHQEFRLGHALSILASHPVTEDITLTSSSGVDVSSGSAGSGEGSGPCPGKGTFPPGRMELPLQMTTSFIPCQEPGTRTSEEQEGLGNQHPICPKDSSEAPVWACNPSPDEAGEKGRDHVLGSSLEQLVESTTQKEGIPAGKSQEEIEKEERQEASDQEEEFLDEEGINRQEVTRLQGRGAGSDRDSTDVCPAGMNQEPTELWNRARESSSPARELQSGLAFEPDLKKLAENDGMAAEQSQVTPSQGTGANRSPIAPRVPLDPGAIWVHKLLKKMEKAFMTHFASAATSVRAHWGLQHHHVLDQMVAELEQDLGRRLQDSITKELSKIPRRTGRKAPRPPREALHWEMSLQTGQRRRRLQGLHNLSAFTEPTGVSGFSLEDEPFSSGTLGAALGAKVEEEEFCPCETCLRKNMSPTSPRAKMEAGGAPIEKAFDLQQILQKRKGGRPDGEAAEDGGVGLVLEASLRTRTVQGADEELEPGFVPGSGVDEGAKKEGHPKPGRTEALQLGEAEGTSSQERQEDLAAQPRDGTTDTGVGNDLESEWEEQGVNEKEESMKEDTRDEGILEGEASRRGDPGPGGEDDGADAIKAQESKREGPAMESGEFMSPNIGLGFEIRTLSRREGGWSHAQAVPEETTLPFRCSFPGERI</sequence>
<evidence type="ECO:0000256" key="2">
    <source>
        <dbReference type="ARBA" id="ARBA00004496"/>
    </source>
</evidence>
<proteinExistence type="predicted"/>
<dbReference type="PANTHER" id="PTHR23005">
    <property type="entry name" value="RETINITIS PIGMENTOSA 1 PROTEIN"/>
    <property type="match status" value="1"/>
</dbReference>
<keyword evidence="8" id="KW-1185">Reference proteome</keyword>
<feature type="region of interest" description="Disordered" evidence="6">
    <location>
        <begin position="1178"/>
        <end position="1203"/>
    </location>
</feature>
<feature type="compositionally biased region" description="Basic and acidic residues" evidence="6">
    <location>
        <begin position="827"/>
        <end position="840"/>
    </location>
</feature>
<evidence type="ECO:0000259" key="7">
    <source>
        <dbReference type="PROSITE" id="PS50309"/>
    </source>
</evidence>